<comment type="similarity">
    <text evidence="1">Belongs to the ABC transporter superfamily.</text>
</comment>
<evidence type="ECO:0000256" key="4">
    <source>
        <dbReference type="ARBA" id="ARBA00022840"/>
    </source>
</evidence>
<sequence>MLNLENVNAYYGESYILQNLSLEVKENEIVCLLGRNGVGKSTTMKTIMGFVLPRSGRITFLNDDTTGKPPFFMARKGMSYVPEDRQIFPNLTVLDNLKLGMSSLGRKVGMDWKKQRLDWVVTYFPRLKERAKQSAETLSGGEQQMLAIARGLVANPKLMLLDEPSQGLAPAIVKSIFEIVKEVRKEGVTILLAEQSIRIALEVADRAYLVEKGQIIFEGPTHTLLSKPEVRERLGIEEVISL</sequence>
<dbReference type="Gene3D" id="3.40.50.300">
    <property type="entry name" value="P-loop containing nucleotide triphosphate hydrolases"/>
    <property type="match status" value="1"/>
</dbReference>
<keyword evidence="5" id="KW-0029">Amino-acid transport</keyword>
<dbReference type="GO" id="GO:0005524">
    <property type="term" value="F:ATP binding"/>
    <property type="evidence" value="ECO:0007669"/>
    <property type="project" value="UniProtKB-KW"/>
</dbReference>
<accession>A0A933GM33</accession>
<dbReference type="PANTHER" id="PTHR43820">
    <property type="entry name" value="HIGH-AFFINITY BRANCHED-CHAIN AMINO ACID TRANSPORT ATP-BINDING PROTEIN LIVF"/>
    <property type="match status" value="1"/>
</dbReference>
<dbReference type="GO" id="GO:0016887">
    <property type="term" value="F:ATP hydrolysis activity"/>
    <property type="evidence" value="ECO:0007669"/>
    <property type="project" value="InterPro"/>
</dbReference>
<evidence type="ECO:0000256" key="3">
    <source>
        <dbReference type="ARBA" id="ARBA00022741"/>
    </source>
</evidence>
<gene>
    <name evidence="7" type="ORF">HY730_08595</name>
</gene>
<dbReference type="InterPro" id="IPR017871">
    <property type="entry name" value="ABC_transporter-like_CS"/>
</dbReference>
<dbReference type="GO" id="GO:0015807">
    <property type="term" value="P:L-amino acid transport"/>
    <property type="evidence" value="ECO:0007669"/>
    <property type="project" value="TreeGrafter"/>
</dbReference>
<evidence type="ECO:0000313" key="7">
    <source>
        <dbReference type="EMBL" id="MBI4596418.1"/>
    </source>
</evidence>
<dbReference type="EMBL" id="JACQWF010000378">
    <property type="protein sequence ID" value="MBI4596418.1"/>
    <property type="molecule type" value="Genomic_DNA"/>
</dbReference>
<evidence type="ECO:0000256" key="5">
    <source>
        <dbReference type="ARBA" id="ARBA00022970"/>
    </source>
</evidence>
<evidence type="ECO:0000256" key="2">
    <source>
        <dbReference type="ARBA" id="ARBA00022448"/>
    </source>
</evidence>
<dbReference type="InterPro" id="IPR003593">
    <property type="entry name" value="AAA+_ATPase"/>
</dbReference>
<feature type="domain" description="ABC transporter" evidence="6">
    <location>
        <begin position="2"/>
        <end position="237"/>
    </location>
</feature>
<dbReference type="PROSITE" id="PS50893">
    <property type="entry name" value="ABC_TRANSPORTER_2"/>
    <property type="match status" value="1"/>
</dbReference>
<comment type="caution">
    <text evidence="7">The sequence shown here is derived from an EMBL/GenBank/DDBJ whole genome shotgun (WGS) entry which is preliminary data.</text>
</comment>
<name>A0A933GM33_UNCTE</name>
<dbReference type="CDD" id="cd03224">
    <property type="entry name" value="ABC_TM1139_LivF_branched"/>
    <property type="match status" value="1"/>
</dbReference>
<dbReference type="InterPro" id="IPR052156">
    <property type="entry name" value="BCAA_Transport_ATP-bd_LivF"/>
</dbReference>
<dbReference type="InterPro" id="IPR003439">
    <property type="entry name" value="ABC_transporter-like_ATP-bd"/>
</dbReference>
<dbReference type="Proteomes" id="UP000772181">
    <property type="component" value="Unassembled WGS sequence"/>
</dbReference>
<evidence type="ECO:0000313" key="8">
    <source>
        <dbReference type="Proteomes" id="UP000772181"/>
    </source>
</evidence>
<dbReference type="InterPro" id="IPR027417">
    <property type="entry name" value="P-loop_NTPase"/>
</dbReference>
<keyword evidence="4 7" id="KW-0067">ATP-binding</keyword>
<dbReference type="GO" id="GO:0015658">
    <property type="term" value="F:branched-chain amino acid transmembrane transporter activity"/>
    <property type="evidence" value="ECO:0007669"/>
    <property type="project" value="TreeGrafter"/>
</dbReference>
<dbReference type="SUPFAM" id="SSF52540">
    <property type="entry name" value="P-loop containing nucleoside triphosphate hydrolases"/>
    <property type="match status" value="1"/>
</dbReference>
<proteinExistence type="inferred from homology"/>
<dbReference type="PROSITE" id="PS00211">
    <property type="entry name" value="ABC_TRANSPORTER_1"/>
    <property type="match status" value="1"/>
</dbReference>
<keyword evidence="3" id="KW-0547">Nucleotide-binding</keyword>
<evidence type="ECO:0000256" key="1">
    <source>
        <dbReference type="ARBA" id="ARBA00005417"/>
    </source>
</evidence>
<organism evidence="7 8">
    <name type="scientific">Tectimicrobiota bacterium</name>
    <dbReference type="NCBI Taxonomy" id="2528274"/>
    <lineage>
        <taxon>Bacteria</taxon>
        <taxon>Pseudomonadati</taxon>
        <taxon>Nitrospinota/Tectimicrobiota group</taxon>
        <taxon>Candidatus Tectimicrobiota</taxon>
    </lineage>
</organism>
<evidence type="ECO:0000259" key="6">
    <source>
        <dbReference type="PROSITE" id="PS50893"/>
    </source>
</evidence>
<dbReference type="AlphaFoldDB" id="A0A933GM33"/>
<dbReference type="SMART" id="SM00382">
    <property type="entry name" value="AAA"/>
    <property type="match status" value="1"/>
</dbReference>
<reference evidence="7" key="1">
    <citation type="submission" date="2020-07" db="EMBL/GenBank/DDBJ databases">
        <title>Huge and variable diversity of episymbiotic CPR bacteria and DPANN archaea in groundwater ecosystems.</title>
        <authorList>
            <person name="He C.Y."/>
            <person name="Keren R."/>
            <person name="Whittaker M."/>
            <person name="Farag I.F."/>
            <person name="Doudna J."/>
            <person name="Cate J.H.D."/>
            <person name="Banfield J.F."/>
        </authorList>
    </citation>
    <scope>NUCLEOTIDE SEQUENCE</scope>
    <source>
        <strain evidence="7">NC_groundwater_1482_Ag_S-0.65um_47_24</strain>
    </source>
</reference>
<dbReference type="Pfam" id="PF00005">
    <property type="entry name" value="ABC_tran"/>
    <property type="match status" value="1"/>
</dbReference>
<dbReference type="PANTHER" id="PTHR43820:SF4">
    <property type="entry name" value="HIGH-AFFINITY BRANCHED-CHAIN AMINO ACID TRANSPORT ATP-BINDING PROTEIN LIVF"/>
    <property type="match status" value="1"/>
</dbReference>
<protein>
    <submittedName>
        <fullName evidence="7">ABC transporter ATP-binding protein</fullName>
    </submittedName>
</protein>
<keyword evidence="2" id="KW-0813">Transport</keyword>